<evidence type="ECO:0000313" key="2">
    <source>
        <dbReference type="Proteomes" id="UP000536534"/>
    </source>
</evidence>
<organism evidence="1 2">
    <name type="scientific">Thauera phenolivorans</name>
    <dbReference type="NCBI Taxonomy" id="1792543"/>
    <lineage>
        <taxon>Bacteria</taxon>
        <taxon>Pseudomonadati</taxon>
        <taxon>Pseudomonadota</taxon>
        <taxon>Betaproteobacteria</taxon>
        <taxon>Rhodocyclales</taxon>
        <taxon>Zoogloeaceae</taxon>
        <taxon>Thauera</taxon>
    </lineage>
</organism>
<sequence length="150" mass="16132">MRHSNWTSVGHAAEWLSARSGRLWTTGEVVERLIELRPATIGVALPPGWALTRVGDGERAVFARSCGMQVEPAVEFLEQFAMFADLSIATARADRLVDADGRVYRSAAPIPAAMVRIGSELLGRLVGPTDGKRTASFLERALGSGADAKR</sequence>
<dbReference type="OrthoDB" id="8527071at2"/>
<gene>
    <name evidence="1" type="ORF">GX576_08935</name>
</gene>
<evidence type="ECO:0000313" key="1">
    <source>
        <dbReference type="EMBL" id="NLF54501.1"/>
    </source>
</evidence>
<name>A0A7X7LX64_9RHOO</name>
<proteinExistence type="predicted"/>
<dbReference type="EMBL" id="JAAYYV010000229">
    <property type="protein sequence ID" value="NLF54501.1"/>
    <property type="molecule type" value="Genomic_DNA"/>
</dbReference>
<reference evidence="1 2" key="1">
    <citation type="journal article" date="2020" name="Biotechnol. Biofuels">
        <title>New insights from the biogas microbiome by comprehensive genome-resolved metagenomics of nearly 1600 species originating from multiple anaerobic digesters.</title>
        <authorList>
            <person name="Campanaro S."/>
            <person name="Treu L."/>
            <person name="Rodriguez-R L.M."/>
            <person name="Kovalovszki A."/>
            <person name="Ziels R.M."/>
            <person name="Maus I."/>
            <person name="Zhu X."/>
            <person name="Kougias P.G."/>
            <person name="Basile A."/>
            <person name="Luo G."/>
            <person name="Schluter A."/>
            <person name="Konstantinidis K.T."/>
            <person name="Angelidaki I."/>
        </authorList>
    </citation>
    <scope>NUCLEOTIDE SEQUENCE [LARGE SCALE GENOMIC DNA]</scope>
    <source>
        <strain evidence="1">AS06rmzACSIP_256</strain>
    </source>
</reference>
<comment type="caution">
    <text evidence="1">The sequence shown here is derived from an EMBL/GenBank/DDBJ whole genome shotgun (WGS) entry which is preliminary data.</text>
</comment>
<dbReference type="RefSeq" id="WP_068808749.1">
    <property type="nucleotide sequence ID" value="NZ_MBFM01000004.1"/>
</dbReference>
<dbReference type="Proteomes" id="UP000536534">
    <property type="component" value="Unassembled WGS sequence"/>
</dbReference>
<accession>A0A7X7LX64</accession>
<dbReference type="AlphaFoldDB" id="A0A7X7LX64"/>
<protein>
    <submittedName>
        <fullName evidence="1">Uncharacterized protein</fullName>
    </submittedName>
</protein>